<evidence type="ECO:0008006" key="5">
    <source>
        <dbReference type="Google" id="ProtNLM"/>
    </source>
</evidence>
<evidence type="ECO:0000256" key="2">
    <source>
        <dbReference type="SAM" id="Phobius"/>
    </source>
</evidence>
<evidence type="ECO:0000313" key="3">
    <source>
        <dbReference type="EMBL" id="OZG67035.1"/>
    </source>
</evidence>
<sequence length="150" mass="16602">MPNRSQRRANARNERKGIPTQYDQTRGRGRGGMLDEQSLQEKSRRIQANEDGVWKPAGHVDVDIQKTATKDRAMPSIGTPSTFRQWLRILSWILIVVSACAFVVIMWVSTTPLWLVITVSALFAVGVLSLFIVGGSPRENPNLDGNGTAV</sequence>
<organism evidence="3 4">
    <name type="scientific">Bifidobacterium aquikefiri</name>
    <dbReference type="NCBI Taxonomy" id="1653207"/>
    <lineage>
        <taxon>Bacteria</taxon>
        <taxon>Bacillati</taxon>
        <taxon>Actinomycetota</taxon>
        <taxon>Actinomycetes</taxon>
        <taxon>Bifidobacteriales</taxon>
        <taxon>Bifidobacteriaceae</taxon>
        <taxon>Bifidobacterium</taxon>
    </lineage>
</organism>
<feature type="compositionally biased region" description="Basic and acidic residues" evidence="1">
    <location>
        <begin position="39"/>
        <end position="48"/>
    </location>
</feature>
<proteinExistence type="predicted"/>
<feature type="transmembrane region" description="Helical" evidence="2">
    <location>
        <begin position="114"/>
        <end position="133"/>
    </location>
</feature>
<evidence type="ECO:0000313" key="4">
    <source>
        <dbReference type="Proteomes" id="UP000216451"/>
    </source>
</evidence>
<dbReference type="OrthoDB" id="3242741at2"/>
<keyword evidence="2" id="KW-1133">Transmembrane helix</keyword>
<dbReference type="RefSeq" id="WP_094693483.1">
    <property type="nucleotide sequence ID" value="NZ_CALENZ010000001.1"/>
</dbReference>
<protein>
    <recommendedName>
        <fullName evidence="5">Tripartite tricarboxylate transporter TctB family protein</fullName>
    </recommendedName>
</protein>
<dbReference type="AlphaFoldDB" id="A0A261G771"/>
<feature type="compositionally biased region" description="Basic residues" evidence="1">
    <location>
        <begin position="1"/>
        <end position="10"/>
    </location>
</feature>
<keyword evidence="2" id="KW-0472">Membrane</keyword>
<reference evidence="3 4" key="1">
    <citation type="journal article" date="2017" name="BMC Genomics">
        <title>Comparative genomic and phylogenomic analyses of the Bifidobacteriaceae family.</title>
        <authorList>
            <person name="Lugli G.A."/>
            <person name="Milani C."/>
            <person name="Turroni F."/>
            <person name="Duranti S."/>
            <person name="Mancabelli L."/>
            <person name="Mangifesta M."/>
            <person name="Ferrario C."/>
            <person name="Modesto M."/>
            <person name="Mattarelli P."/>
            <person name="Jiri K."/>
            <person name="van Sinderen D."/>
            <person name="Ventura M."/>
        </authorList>
    </citation>
    <scope>NUCLEOTIDE SEQUENCE [LARGE SCALE GENOMIC DNA]</scope>
    <source>
        <strain evidence="3 4">LMG 28769</strain>
    </source>
</reference>
<evidence type="ECO:0000256" key="1">
    <source>
        <dbReference type="SAM" id="MobiDB-lite"/>
    </source>
</evidence>
<accession>A0A261G771</accession>
<comment type="caution">
    <text evidence="3">The sequence shown here is derived from an EMBL/GenBank/DDBJ whole genome shotgun (WGS) entry which is preliminary data.</text>
</comment>
<gene>
    <name evidence="3" type="ORF">BAQU_1107</name>
</gene>
<dbReference type="EMBL" id="MWXA01000005">
    <property type="protein sequence ID" value="OZG67035.1"/>
    <property type="molecule type" value="Genomic_DNA"/>
</dbReference>
<dbReference type="Proteomes" id="UP000216451">
    <property type="component" value="Unassembled WGS sequence"/>
</dbReference>
<feature type="transmembrane region" description="Helical" evidence="2">
    <location>
        <begin position="89"/>
        <end position="108"/>
    </location>
</feature>
<name>A0A261G771_9BIFI</name>
<keyword evidence="2" id="KW-0812">Transmembrane</keyword>
<feature type="region of interest" description="Disordered" evidence="1">
    <location>
        <begin position="1"/>
        <end position="52"/>
    </location>
</feature>
<keyword evidence="4" id="KW-1185">Reference proteome</keyword>
<dbReference type="GeneID" id="98295776"/>